<keyword evidence="4" id="KW-1003">Cell membrane</keyword>
<dbReference type="InterPro" id="IPR002549">
    <property type="entry name" value="AI-2E-like"/>
</dbReference>
<organism evidence="10 11">
    <name type="scientific">Actinocorallia herbida</name>
    <dbReference type="NCBI Taxonomy" id="58109"/>
    <lineage>
        <taxon>Bacteria</taxon>
        <taxon>Bacillati</taxon>
        <taxon>Actinomycetota</taxon>
        <taxon>Actinomycetes</taxon>
        <taxon>Streptosporangiales</taxon>
        <taxon>Thermomonosporaceae</taxon>
        <taxon>Actinocorallia</taxon>
    </lineage>
</organism>
<feature type="transmembrane region" description="Helical" evidence="9">
    <location>
        <begin position="156"/>
        <end position="177"/>
    </location>
</feature>
<comment type="subcellular location">
    <subcellularLocation>
        <location evidence="1">Cell membrane</location>
        <topology evidence="1">Multi-pass membrane protein</topology>
    </subcellularLocation>
</comment>
<evidence type="ECO:0000256" key="8">
    <source>
        <dbReference type="SAM" id="MobiDB-lite"/>
    </source>
</evidence>
<evidence type="ECO:0000313" key="11">
    <source>
        <dbReference type="Proteomes" id="UP000272400"/>
    </source>
</evidence>
<keyword evidence="11" id="KW-1185">Reference proteome</keyword>
<reference evidence="10 11" key="1">
    <citation type="submission" date="2018-11" db="EMBL/GenBank/DDBJ databases">
        <title>Sequencing the genomes of 1000 actinobacteria strains.</title>
        <authorList>
            <person name="Klenk H.-P."/>
        </authorList>
    </citation>
    <scope>NUCLEOTIDE SEQUENCE [LARGE SCALE GENOMIC DNA]</scope>
    <source>
        <strain evidence="10 11">DSM 44254</strain>
    </source>
</reference>
<dbReference type="EMBL" id="RJKE01000001">
    <property type="protein sequence ID" value="ROO89838.1"/>
    <property type="molecule type" value="Genomic_DNA"/>
</dbReference>
<feature type="transmembrane region" description="Helical" evidence="9">
    <location>
        <begin position="126"/>
        <end position="144"/>
    </location>
</feature>
<sequence length="434" mass="46152">MRDSNADPSAGHDPGKLPSEVPAGGSEPPAQGAWGSTETLGTGKSIEPVEAAGPVDAERVPAQRGADPLTDIGQRRREAGVTEQLPFGMPGAPLNRFQPFVFGFFTVLGGILAWLLVQAVLDVRQVLILLTISLFLAVGLNPGVERLVQVGLSRGKAVAVVFLAVALFLTGIGWAVVPPVVTEISKFAEHVPEYIAQLQQNERIAEFDQRYNLLETLQQKLLESNFQASVADWALGVGRGALSAIFNTFTVLILTLYFLAALPQMKNFFYRFTPRTRRARVALLGDEILDQIGGYVSGAALISLIASVAAYIFLSIAGVPYAAVLALIVALTGLIPMVGATIGGAIVTLVGFLTGVPEGIACAIFFVLYQQVENYFIYPRIMERSVNVQPVVTVIAALVGGSLMGITGALLAIPVAAAISLIIREVVHPRQDAR</sequence>
<feature type="transmembrane region" description="Helical" evidence="9">
    <location>
        <begin position="345"/>
        <end position="370"/>
    </location>
</feature>
<evidence type="ECO:0000313" key="10">
    <source>
        <dbReference type="EMBL" id="ROO89838.1"/>
    </source>
</evidence>
<accession>A0A3N1D9R5</accession>
<evidence type="ECO:0000256" key="3">
    <source>
        <dbReference type="ARBA" id="ARBA00022448"/>
    </source>
</evidence>
<dbReference type="AlphaFoldDB" id="A0A3N1D9R5"/>
<keyword evidence="6 9" id="KW-1133">Transmembrane helix</keyword>
<dbReference type="OrthoDB" id="4016357at2"/>
<feature type="transmembrane region" description="Helical" evidence="9">
    <location>
        <begin position="100"/>
        <end position="120"/>
    </location>
</feature>
<evidence type="ECO:0000256" key="2">
    <source>
        <dbReference type="ARBA" id="ARBA00009773"/>
    </source>
</evidence>
<feature type="transmembrane region" description="Helical" evidence="9">
    <location>
        <begin position="319"/>
        <end position="338"/>
    </location>
</feature>
<evidence type="ECO:0000256" key="7">
    <source>
        <dbReference type="ARBA" id="ARBA00023136"/>
    </source>
</evidence>
<name>A0A3N1D9R5_9ACTN</name>
<keyword evidence="3" id="KW-0813">Transport</keyword>
<evidence type="ECO:0000256" key="1">
    <source>
        <dbReference type="ARBA" id="ARBA00004651"/>
    </source>
</evidence>
<evidence type="ECO:0000256" key="4">
    <source>
        <dbReference type="ARBA" id="ARBA00022475"/>
    </source>
</evidence>
<comment type="caution">
    <text evidence="10">The sequence shown here is derived from an EMBL/GenBank/DDBJ whole genome shotgun (WGS) entry which is preliminary data.</text>
</comment>
<dbReference type="GO" id="GO:0005886">
    <property type="term" value="C:plasma membrane"/>
    <property type="evidence" value="ECO:0007669"/>
    <property type="project" value="UniProtKB-SubCell"/>
</dbReference>
<protein>
    <submittedName>
        <fullName evidence="10">Putative PurR-regulated permease PerM</fullName>
    </submittedName>
</protein>
<feature type="region of interest" description="Disordered" evidence="8">
    <location>
        <begin position="1"/>
        <end position="75"/>
    </location>
</feature>
<keyword evidence="7 9" id="KW-0472">Membrane</keyword>
<proteinExistence type="inferred from homology"/>
<comment type="similarity">
    <text evidence="2">Belongs to the autoinducer-2 exporter (AI-2E) (TC 2.A.86) family.</text>
</comment>
<evidence type="ECO:0000256" key="5">
    <source>
        <dbReference type="ARBA" id="ARBA00022692"/>
    </source>
</evidence>
<dbReference type="Proteomes" id="UP000272400">
    <property type="component" value="Unassembled WGS sequence"/>
</dbReference>
<feature type="transmembrane region" description="Helical" evidence="9">
    <location>
        <begin position="390"/>
        <end position="423"/>
    </location>
</feature>
<dbReference type="GO" id="GO:0055085">
    <property type="term" value="P:transmembrane transport"/>
    <property type="evidence" value="ECO:0007669"/>
    <property type="project" value="TreeGrafter"/>
</dbReference>
<feature type="transmembrane region" description="Helical" evidence="9">
    <location>
        <begin position="241"/>
        <end position="262"/>
    </location>
</feature>
<feature type="transmembrane region" description="Helical" evidence="9">
    <location>
        <begin position="292"/>
        <end position="313"/>
    </location>
</feature>
<dbReference type="PANTHER" id="PTHR21716:SF53">
    <property type="entry name" value="PERMEASE PERM-RELATED"/>
    <property type="match status" value="1"/>
</dbReference>
<gene>
    <name evidence="10" type="ORF">EDD29_7547</name>
</gene>
<keyword evidence="5 9" id="KW-0812">Transmembrane</keyword>
<dbReference type="Pfam" id="PF01594">
    <property type="entry name" value="AI-2E_transport"/>
    <property type="match status" value="1"/>
</dbReference>
<evidence type="ECO:0000256" key="6">
    <source>
        <dbReference type="ARBA" id="ARBA00022989"/>
    </source>
</evidence>
<dbReference type="PANTHER" id="PTHR21716">
    <property type="entry name" value="TRANSMEMBRANE PROTEIN"/>
    <property type="match status" value="1"/>
</dbReference>
<evidence type="ECO:0000256" key="9">
    <source>
        <dbReference type="SAM" id="Phobius"/>
    </source>
</evidence>
<dbReference type="RefSeq" id="WP_123668870.1">
    <property type="nucleotide sequence ID" value="NZ_RJKE01000001.1"/>
</dbReference>